<dbReference type="OrthoDB" id="113975at2"/>
<keyword evidence="4" id="KW-0238">DNA-binding</keyword>
<dbReference type="Pfam" id="PF04397">
    <property type="entry name" value="LytTR"/>
    <property type="match status" value="1"/>
</dbReference>
<evidence type="ECO:0000259" key="3">
    <source>
        <dbReference type="PROSITE" id="PS50930"/>
    </source>
</evidence>
<dbReference type="GO" id="GO:0003677">
    <property type="term" value="F:DNA binding"/>
    <property type="evidence" value="ECO:0007669"/>
    <property type="project" value="UniProtKB-KW"/>
</dbReference>
<evidence type="ECO:0000313" key="5">
    <source>
        <dbReference type="Proteomes" id="UP000264702"/>
    </source>
</evidence>
<protein>
    <submittedName>
        <fullName evidence="4">DNA-binding response regulator</fullName>
    </submittedName>
</protein>
<dbReference type="SMART" id="SM00850">
    <property type="entry name" value="LytTR"/>
    <property type="match status" value="1"/>
</dbReference>
<dbReference type="InterPro" id="IPR001789">
    <property type="entry name" value="Sig_transdc_resp-reg_receiver"/>
</dbReference>
<dbReference type="PANTHER" id="PTHR37299">
    <property type="entry name" value="TRANSCRIPTIONAL REGULATOR-RELATED"/>
    <property type="match status" value="1"/>
</dbReference>
<dbReference type="PROSITE" id="PS50110">
    <property type="entry name" value="RESPONSE_REGULATORY"/>
    <property type="match status" value="1"/>
</dbReference>
<evidence type="ECO:0000259" key="2">
    <source>
        <dbReference type="PROSITE" id="PS50110"/>
    </source>
</evidence>
<dbReference type="InterPro" id="IPR046947">
    <property type="entry name" value="LytR-like"/>
</dbReference>
<feature type="modified residue" description="4-aspartylphosphate" evidence="1">
    <location>
        <position position="55"/>
    </location>
</feature>
<evidence type="ECO:0000256" key="1">
    <source>
        <dbReference type="PROSITE-ProRule" id="PRU00169"/>
    </source>
</evidence>
<feature type="domain" description="Response regulatory" evidence="2">
    <location>
        <begin position="4"/>
        <end position="117"/>
    </location>
</feature>
<keyword evidence="1" id="KW-0597">Phosphoprotein</keyword>
<dbReference type="Gene3D" id="3.40.50.2300">
    <property type="match status" value="1"/>
</dbReference>
<comment type="caution">
    <text evidence="4">The sequence shown here is derived from an EMBL/GenBank/DDBJ whole genome shotgun (WGS) entry which is preliminary data.</text>
</comment>
<reference evidence="4 5" key="1">
    <citation type="submission" date="2018-08" db="EMBL/GenBank/DDBJ databases">
        <title>Acidipila sp. 4G-K13, an acidobacterium isolated from forest soil.</title>
        <authorList>
            <person name="Gao Z.-H."/>
            <person name="Qiu L.-H."/>
        </authorList>
    </citation>
    <scope>NUCLEOTIDE SEQUENCE [LARGE SCALE GENOMIC DNA]</scope>
    <source>
        <strain evidence="4 5">4G-K13</strain>
    </source>
</reference>
<dbReference type="EMBL" id="QVQT01000004">
    <property type="protein sequence ID" value="RFU16373.1"/>
    <property type="molecule type" value="Genomic_DNA"/>
</dbReference>
<organism evidence="4 5">
    <name type="scientific">Paracidobacterium acidisoli</name>
    <dbReference type="NCBI Taxonomy" id="2303751"/>
    <lineage>
        <taxon>Bacteria</taxon>
        <taxon>Pseudomonadati</taxon>
        <taxon>Acidobacteriota</taxon>
        <taxon>Terriglobia</taxon>
        <taxon>Terriglobales</taxon>
        <taxon>Acidobacteriaceae</taxon>
        <taxon>Paracidobacterium</taxon>
    </lineage>
</organism>
<dbReference type="AlphaFoldDB" id="A0A372IP71"/>
<dbReference type="PANTHER" id="PTHR37299:SF1">
    <property type="entry name" value="STAGE 0 SPORULATION PROTEIN A HOMOLOG"/>
    <property type="match status" value="1"/>
</dbReference>
<dbReference type="GO" id="GO:0000156">
    <property type="term" value="F:phosphorelay response regulator activity"/>
    <property type="evidence" value="ECO:0007669"/>
    <property type="project" value="InterPro"/>
</dbReference>
<dbReference type="SMART" id="SM00448">
    <property type="entry name" value="REC"/>
    <property type="match status" value="1"/>
</dbReference>
<dbReference type="Gene3D" id="2.40.50.1020">
    <property type="entry name" value="LytTr DNA-binding domain"/>
    <property type="match status" value="1"/>
</dbReference>
<dbReference type="Proteomes" id="UP000264702">
    <property type="component" value="Unassembled WGS sequence"/>
</dbReference>
<feature type="domain" description="HTH LytTR-type" evidence="3">
    <location>
        <begin position="152"/>
        <end position="256"/>
    </location>
</feature>
<dbReference type="SUPFAM" id="SSF52172">
    <property type="entry name" value="CheY-like"/>
    <property type="match status" value="1"/>
</dbReference>
<keyword evidence="5" id="KW-1185">Reference proteome</keyword>
<name>A0A372IP71_9BACT</name>
<dbReference type="InterPro" id="IPR011006">
    <property type="entry name" value="CheY-like_superfamily"/>
</dbReference>
<dbReference type="Pfam" id="PF00072">
    <property type="entry name" value="Response_reg"/>
    <property type="match status" value="1"/>
</dbReference>
<evidence type="ECO:0000313" key="4">
    <source>
        <dbReference type="EMBL" id="RFU16373.1"/>
    </source>
</evidence>
<proteinExistence type="predicted"/>
<dbReference type="PROSITE" id="PS50930">
    <property type="entry name" value="HTH_LYTTR"/>
    <property type="match status" value="1"/>
</dbReference>
<dbReference type="InterPro" id="IPR007492">
    <property type="entry name" value="LytTR_DNA-bd_dom"/>
</dbReference>
<gene>
    <name evidence="4" type="ORF">D0Y96_13375</name>
</gene>
<accession>A0A372IP71</accession>
<sequence>MTLQTVIVDDEPLARDFLRMLLAEHKDIQLVAQCQNGQEALAYLQSKPVDLLFLDVQMPEMGGFEVIERIGLRSLPPTIFVTAYHEHAVHAFDVHAIDYLTKPVESERLATALERLRRKIAAETALLTQEQLTAVLNGLRAGQESKSYASRFFVKDGEKEILIASEKVDWIEAADYYCCLHVGARGYLLRESIADLSDRLDPRRFVRIHRSSIVNLDRIREIYRDGQSEGSVVLTTGATLRMSRSGRQKLMESGRQ</sequence>
<dbReference type="RefSeq" id="WP_117300669.1">
    <property type="nucleotide sequence ID" value="NZ_QVQT02000004.1"/>
</dbReference>